<feature type="region of interest" description="Disordered" evidence="1">
    <location>
        <begin position="145"/>
        <end position="166"/>
    </location>
</feature>
<feature type="compositionally biased region" description="Polar residues" evidence="1">
    <location>
        <begin position="33"/>
        <end position="42"/>
    </location>
</feature>
<dbReference type="InterPro" id="IPR022179">
    <property type="entry name" value="CFAP276"/>
</dbReference>
<evidence type="ECO:0000256" key="1">
    <source>
        <dbReference type="SAM" id="MobiDB-lite"/>
    </source>
</evidence>
<keyword evidence="3" id="KW-1185">Reference proteome</keyword>
<gene>
    <name evidence="2" type="ORF">GBAR_LOCUS25371</name>
</gene>
<feature type="compositionally biased region" description="Basic and acidic residues" evidence="1">
    <location>
        <begin position="157"/>
        <end position="166"/>
    </location>
</feature>
<feature type="region of interest" description="Disordered" evidence="1">
    <location>
        <begin position="1"/>
        <end position="42"/>
    </location>
</feature>
<dbReference type="AlphaFoldDB" id="A0AA35TFB8"/>
<comment type="caution">
    <text evidence="2">The sequence shown here is derived from an EMBL/GenBank/DDBJ whole genome shotgun (WGS) entry which is preliminary data.</text>
</comment>
<accession>A0AA35TFB8</accession>
<organism evidence="2 3">
    <name type="scientific">Geodia barretti</name>
    <name type="common">Barrett's horny sponge</name>
    <dbReference type="NCBI Taxonomy" id="519541"/>
    <lineage>
        <taxon>Eukaryota</taxon>
        <taxon>Metazoa</taxon>
        <taxon>Porifera</taxon>
        <taxon>Demospongiae</taxon>
        <taxon>Heteroscleromorpha</taxon>
        <taxon>Tetractinellida</taxon>
        <taxon>Astrophorina</taxon>
        <taxon>Geodiidae</taxon>
        <taxon>Geodia</taxon>
    </lineage>
</organism>
<dbReference type="EMBL" id="CASHTH010003510">
    <property type="protein sequence ID" value="CAI8045891.1"/>
    <property type="molecule type" value="Genomic_DNA"/>
</dbReference>
<evidence type="ECO:0000313" key="3">
    <source>
        <dbReference type="Proteomes" id="UP001174909"/>
    </source>
</evidence>
<proteinExistence type="predicted"/>
<name>A0AA35TFB8_GEOBA</name>
<reference evidence="2" key="1">
    <citation type="submission" date="2023-03" db="EMBL/GenBank/DDBJ databases">
        <authorList>
            <person name="Steffen K."/>
            <person name="Cardenas P."/>
        </authorList>
    </citation>
    <scope>NUCLEOTIDE SEQUENCE</scope>
</reference>
<evidence type="ECO:0000313" key="2">
    <source>
        <dbReference type="EMBL" id="CAI8045891.1"/>
    </source>
</evidence>
<protein>
    <submittedName>
        <fullName evidence="2">Uncharacterized protein C1orf194 homolog</fullName>
    </submittedName>
</protein>
<dbReference type="Pfam" id="PF12494">
    <property type="entry name" value="DUF3695"/>
    <property type="match status" value="1"/>
</dbReference>
<dbReference type="Proteomes" id="UP001174909">
    <property type="component" value="Unassembled WGS sequence"/>
</dbReference>
<sequence>MSGRDPYPFPRLENDANFVGRRSKERSGDAVPTFSSTSSDDQWTRLNATKTLSSARQEVAIHDPQAPRDSLDFVLKCQYNHSDEFMRSKADTLMQPETIGQEHGRVLKNRPSPCNPVTLEDLPLVDQSPSRKTTIHSCKGLAIESHHSEATNRGYSRKHDGGFYST</sequence>